<dbReference type="AlphaFoldDB" id="A0A1Q9ELJ9"/>
<proteinExistence type="predicted"/>
<evidence type="ECO:0000313" key="1">
    <source>
        <dbReference type="EMBL" id="OLQ08333.1"/>
    </source>
</evidence>
<name>A0A1Q9ELJ9_SYMMI</name>
<gene>
    <name evidence="1" type="ORF">AK812_SmicGene8190</name>
</gene>
<protein>
    <submittedName>
        <fullName evidence="1">Uncharacterized protein</fullName>
    </submittedName>
</protein>
<reference evidence="1 2" key="1">
    <citation type="submission" date="2016-02" db="EMBL/GenBank/DDBJ databases">
        <title>Genome analysis of coral dinoflagellate symbionts highlights evolutionary adaptations to a symbiotic lifestyle.</title>
        <authorList>
            <person name="Aranda M."/>
            <person name="Li Y."/>
            <person name="Liew Y.J."/>
            <person name="Baumgarten S."/>
            <person name="Simakov O."/>
            <person name="Wilson M."/>
            <person name="Piel J."/>
            <person name="Ashoor H."/>
            <person name="Bougouffa S."/>
            <person name="Bajic V.B."/>
            <person name="Ryu T."/>
            <person name="Ravasi T."/>
            <person name="Bayer T."/>
            <person name="Micklem G."/>
            <person name="Kim H."/>
            <person name="Bhak J."/>
            <person name="Lajeunesse T.C."/>
            <person name="Voolstra C.R."/>
        </authorList>
    </citation>
    <scope>NUCLEOTIDE SEQUENCE [LARGE SCALE GENOMIC DNA]</scope>
    <source>
        <strain evidence="1 2">CCMP2467</strain>
    </source>
</reference>
<comment type="caution">
    <text evidence="1">The sequence shown here is derived from an EMBL/GenBank/DDBJ whole genome shotgun (WGS) entry which is preliminary data.</text>
</comment>
<dbReference type="EMBL" id="LSRX01000120">
    <property type="protein sequence ID" value="OLQ08333.1"/>
    <property type="molecule type" value="Genomic_DNA"/>
</dbReference>
<organism evidence="1 2">
    <name type="scientific">Symbiodinium microadriaticum</name>
    <name type="common">Dinoflagellate</name>
    <name type="synonym">Zooxanthella microadriatica</name>
    <dbReference type="NCBI Taxonomy" id="2951"/>
    <lineage>
        <taxon>Eukaryota</taxon>
        <taxon>Sar</taxon>
        <taxon>Alveolata</taxon>
        <taxon>Dinophyceae</taxon>
        <taxon>Suessiales</taxon>
        <taxon>Symbiodiniaceae</taxon>
        <taxon>Symbiodinium</taxon>
    </lineage>
</organism>
<evidence type="ECO:0000313" key="2">
    <source>
        <dbReference type="Proteomes" id="UP000186817"/>
    </source>
</evidence>
<sequence length="152" mass="16068">MGLQRTVEVACYALNISCRQALHKGVEPSPKGVALVEPLFGWICIPCPLITTCDINVTSLSTLTHWEPYVQKAAWNNNAVLKRACGGNAMGDQSCNSCPAVAGVRRADDGPSLQLNRGSAQSSGLAMGALCSRGVFVNALPGDLGPRRPFEL</sequence>
<keyword evidence="2" id="KW-1185">Reference proteome</keyword>
<dbReference type="Proteomes" id="UP000186817">
    <property type="component" value="Unassembled WGS sequence"/>
</dbReference>
<accession>A0A1Q9ELJ9</accession>